<proteinExistence type="predicted"/>
<dbReference type="RefSeq" id="WP_121533509.1">
    <property type="nucleotide sequence ID" value="NZ_RCHE01000072.1"/>
</dbReference>
<keyword evidence="1" id="KW-0175">Coiled coil</keyword>
<protein>
    <submittedName>
        <fullName evidence="2">Uncharacterized protein</fullName>
    </submittedName>
</protein>
<reference evidence="2 3" key="1">
    <citation type="submission" date="2018-09" db="EMBL/GenBank/DDBJ databases">
        <title>The draft genome of Acinetobacter sp. strains.</title>
        <authorList>
            <person name="Qin J."/>
            <person name="Feng Y."/>
            <person name="Zong Z."/>
        </authorList>
    </citation>
    <scope>NUCLEOTIDE SEQUENCE [LARGE SCALE GENOMIC DNA]</scope>
    <source>
        <strain evidence="2 3">WCHAc060001</strain>
    </source>
</reference>
<comment type="caution">
    <text evidence="2">The sequence shown here is derived from an EMBL/GenBank/DDBJ whole genome shotgun (WGS) entry which is preliminary data.</text>
</comment>
<dbReference type="Proteomes" id="UP000273105">
    <property type="component" value="Unassembled WGS sequence"/>
</dbReference>
<accession>A0ABX9U1E6</accession>
<dbReference type="EMBL" id="RCHE01000072">
    <property type="protein sequence ID" value="RLL36964.1"/>
    <property type="molecule type" value="Genomic_DNA"/>
</dbReference>
<name>A0ABX9U1E6_9GAMM</name>
<evidence type="ECO:0000313" key="2">
    <source>
        <dbReference type="EMBL" id="RLL36964.1"/>
    </source>
</evidence>
<evidence type="ECO:0000313" key="3">
    <source>
        <dbReference type="Proteomes" id="UP000273105"/>
    </source>
</evidence>
<keyword evidence="3" id="KW-1185">Reference proteome</keyword>
<feature type="coiled-coil region" evidence="1">
    <location>
        <begin position="127"/>
        <end position="154"/>
    </location>
</feature>
<organism evidence="2 3">
    <name type="scientific">Acinetobacter cumulans</name>
    <dbReference type="NCBI Taxonomy" id="2136182"/>
    <lineage>
        <taxon>Bacteria</taxon>
        <taxon>Pseudomonadati</taxon>
        <taxon>Pseudomonadota</taxon>
        <taxon>Gammaproteobacteria</taxon>
        <taxon>Moraxellales</taxon>
        <taxon>Moraxellaceae</taxon>
        <taxon>Acinetobacter</taxon>
    </lineage>
</organism>
<gene>
    <name evidence="2" type="ORF">D9K79_17420</name>
</gene>
<sequence>MGFFNHVADSLSAVRNSPVNVNVSFSENKDIEANQKKAEEINIHEAIKNTVNVGNYMKNEKGNAEWETCLIYYCPVLPSDNENNKLLAKITMTDGTVLYESLLKVSDGNKTRYTEAFRFGKWVERFLKNSEELSEKYNLEIEERKRKMKEEQMKPFSEIDF</sequence>
<evidence type="ECO:0000256" key="1">
    <source>
        <dbReference type="SAM" id="Coils"/>
    </source>
</evidence>